<protein>
    <submittedName>
        <fullName evidence="4">EamA family transporter</fullName>
    </submittedName>
</protein>
<keyword evidence="2" id="KW-1133">Transmembrane helix</keyword>
<dbReference type="InterPro" id="IPR037185">
    <property type="entry name" value="EmrE-like"/>
</dbReference>
<dbReference type="GO" id="GO:0016020">
    <property type="term" value="C:membrane"/>
    <property type="evidence" value="ECO:0007669"/>
    <property type="project" value="InterPro"/>
</dbReference>
<comment type="caution">
    <text evidence="4">The sequence shown here is derived from an EMBL/GenBank/DDBJ whole genome shotgun (WGS) entry which is preliminary data.</text>
</comment>
<comment type="similarity">
    <text evidence="1">Belongs to the EamA transporter family.</text>
</comment>
<keyword evidence="2" id="KW-0472">Membrane</keyword>
<dbReference type="SUPFAM" id="SSF103481">
    <property type="entry name" value="Multidrug resistance efflux transporter EmrE"/>
    <property type="match status" value="2"/>
</dbReference>
<accession>A0A316TB72</accession>
<evidence type="ECO:0000256" key="2">
    <source>
        <dbReference type="SAM" id="Phobius"/>
    </source>
</evidence>
<feature type="transmembrane region" description="Helical" evidence="2">
    <location>
        <begin position="146"/>
        <end position="167"/>
    </location>
</feature>
<feature type="transmembrane region" description="Helical" evidence="2">
    <location>
        <begin position="88"/>
        <end position="107"/>
    </location>
</feature>
<dbReference type="EMBL" id="QGDD01000012">
    <property type="protein sequence ID" value="PWN00988.1"/>
    <property type="molecule type" value="Genomic_DNA"/>
</dbReference>
<dbReference type="AlphaFoldDB" id="A0A316TB72"/>
<feature type="domain" description="EamA" evidence="3">
    <location>
        <begin position="1"/>
        <end position="131"/>
    </location>
</feature>
<feature type="transmembrane region" description="Helical" evidence="2">
    <location>
        <begin position="234"/>
        <end position="255"/>
    </location>
</feature>
<proteinExistence type="inferred from homology"/>
<feature type="transmembrane region" description="Helical" evidence="2">
    <location>
        <begin position="261"/>
        <end position="280"/>
    </location>
</feature>
<feature type="transmembrane region" description="Helical" evidence="2">
    <location>
        <begin position="174"/>
        <end position="197"/>
    </location>
</feature>
<dbReference type="RefSeq" id="WP_109697276.1">
    <property type="nucleotide sequence ID" value="NZ_QGDD01000012.1"/>
</dbReference>
<gene>
    <name evidence="4" type="ORF">DJ010_20420</name>
</gene>
<feature type="transmembrane region" description="Helical" evidence="2">
    <location>
        <begin position="209"/>
        <end position="227"/>
    </location>
</feature>
<evidence type="ECO:0000313" key="4">
    <source>
        <dbReference type="EMBL" id="PWN00988.1"/>
    </source>
</evidence>
<evidence type="ECO:0000313" key="5">
    <source>
        <dbReference type="Proteomes" id="UP000245507"/>
    </source>
</evidence>
<keyword evidence="5" id="KW-1185">Reference proteome</keyword>
<dbReference type="Proteomes" id="UP000245507">
    <property type="component" value="Unassembled WGS sequence"/>
</dbReference>
<feature type="transmembrane region" description="Helical" evidence="2">
    <location>
        <begin position="32"/>
        <end position="51"/>
    </location>
</feature>
<evidence type="ECO:0000259" key="3">
    <source>
        <dbReference type="Pfam" id="PF00892"/>
    </source>
</evidence>
<dbReference type="InterPro" id="IPR000620">
    <property type="entry name" value="EamA_dom"/>
</dbReference>
<dbReference type="OrthoDB" id="68076at2"/>
<feature type="transmembrane region" description="Helical" evidence="2">
    <location>
        <begin position="114"/>
        <end position="131"/>
    </location>
</feature>
<reference evidence="4 5" key="1">
    <citation type="submission" date="2018-05" db="EMBL/GenBank/DDBJ databases">
        <title>Nocardioides silvaticus genome.</title>
        <authorList>
            <person name="Li C."/>
            <person name="Wang G."/>
        </authorList>
    </citation>
    <scope>NUCLEOTIDE SEQUENCE [LARGE SCALE GENOMIC DNA]</scope>
    <source>
        <strain evidence="4 5">CCTCC AB 2018079</strain>
    </source>
</reference>
<evidence type="ECO:0000256" key="1">
    <source>
        <dbReference type="ARBA" id="ARBA00007362"/>
    </source>
</evidence>
<sequence>MGIVLALGAAVAYGLSDFIGGLASRRTSAWPVALLASVGGLAGAVVLALAVPGDPTSGDLVWGAASGLGSGAGSAFLYRGFAAGRMSVVAPVSAVGAAIVPVAVGLATGERPSWLVMVGIVVALPAIWLVARTPDEPLDDGAQETLAAGLVDGLLAGLGFGLLFVAIGQVPDGAGFWPIASAQVVGLVTIAVLATALRVQWVPTAGSEWWGAAAGLMASLALLMFLLATQADLLTVAAVLTSLYPAFTILLAAVVLREHIYRAQGVGLLLCGIAVGFVAAG</sequence>
<name>A0A316TB72_9ACTN</name>
<organism evidence="4 5">
    <name type="scientific">Nocardioides silvaticus</name>
    <dbReference type="NCBI Taxonomy" id="2201891"/>
    <lineage>
        <taxon>Bacteria</taxon>
        <taxon>Bacillati</taxon>
        <taxon>Actinomycetota</taxon>
        <taxon>Actinomycetes</taxon>
        <taxon>Propionibacteriales</taxon>
        <taxon>Nocardioidaceae</taxon>
        <taxon>Nocardioides</taxon>
    </lineage>
</organism>
<dbReference type="Pfam" id="PF00892">
    <property type="entry name" value="EamA"/>
    <property type="match status" value="1"/>
</dbReference>
<keyword evidence="2" id="KW-0812">Transmembrane</keyword>